<evidence type="ECO:0000313" key="2">
    <source>
        <dbReference type="EMBL" id="ODQ90433.1"/>
    </source>
</evidence>
<evidence type="ECO:0008006" key="4">
    <source>
        <dbReference type="Google" id="ProtNLM"/>
    </source>
</evidence>
<protein>
    <recommendedName>
        <fullName evidence="4">Secreted protein</fullName>
    </recommendedName>
</protein>
<dbReference type="EMBL" id="MIHA01000006">
    <property type="protein sequence ID" value="ODQ90433.1"/>
    <property type="molecule type" value="Genomic_DNA"/>
</dbReference>
<evidence type="ECO:0000313" key="3">
    <source>
        <dbReference type="Proteomes" id="UP000094053"/>
    </source>
</evidence>
<evidence type="ECO:0000256" key="1">
    <source>
        <dbReference type="SAM" id="SignalP"/>
    </source>
</evidence>
<feature type="signal peptide" evidence="1">
    <location>
        <begin position="1"/>
        <end position="24"/>
    </location>
</feature>
<gene>
    <name evidence="2" type="ORF">BHQ18_10295</name>
</gene>
<keyword evidence="1" id="KW-0732">Signal</keyword>
<keyword evidence="3" id="KW-1185">Reference proteome</keyword>
<accession>A0A1E3RKM6</accession>
<feature type="chain" id="PRO_5009134998" description="Secreted protein" evidence="1">
    <location>
        <begin position="25"/>
        <end position="115"/>
    </location>
</feature>
<name>A0A1E3RKM6_MYCFV</name>
<dbReference type="AlphaFoldDB" id="A0A1E3RKM6"/>
<organism evidence="2 3">
    <name type="scientific">Mycolicibacterium flavescens</name>
    <name type="common">Mycobacterium flavescens</name>
    <dbReference type="NCBI Taxonomy" id="1776"/>
    <lineage>
        <taxon>Bacteria</taxon>
        <taxon>Bacillati</taxon>
        <taxon>Actinomycetota</taxon>
        <taxon>Actinomycetes</taxon>
        <taxon>Mycobacteriales</taxon>
        <taxon>Mycobacteriaceae</taxon>
        <taxon>Mycolicibacterium</taxon>
    </lineage>
</organism>
<comment type="caution">
    <text evidence="2">The sequence shown here is derived from an EMBL/GenBank/DDBJ whole genome shotgun (WGS) entry which is preliminary data.</text>
</comment>
<dbReference type="OrthoDB" id="4639901at2"/>
<dbReference type="RefSeq" id="WP_069413496.1">
    <property type="nucleotide sequence ID" value="NZ_JACKUL010000014.1"/>
</dbReference>
<sequence>MVKLFAIAAASAALTFIGVPSASAQPDPKVPNGAANWCPGGQKSGQGGQRYCLGEPFPDGSFYSQTWSFGPGGPFAPGAWHNTASCSVLINGSIQGGLPYGGIPQCGGGPRAIHF</sequence>
<reference evidence="3" key="1">
    <citation type="submission" date="2016-09" db="EMBL/GenBank/DDBJ databases">
        <authorList>
            <person name="Greninger A.L."/>
            <person name="Jerome K.R."/>
            <person name="Mcnair B."/>
            <person name="Wallis C."/>
            <person name="Fang F."/>
        </authorList>
    </citation>
    <scope>NUCLEOTIDE SEQUENCE [LARGE SCALE GENOMIC DNA]</scope>
    <source>
        <strain evidence="3">M6</strain>
    </source>
</reference>
<proteinExistence type="predicted"/>
<dbReference type="Proteomes" id="UP000094053">
    <property type="component" value="Unassembled WGS sequence"/>
</dbReference>